<name>R9S770_9CAUD</name>
<dbReference type="RefSeq" id="YP_008130129.1">
    <property type="nucleotide sequence ID" value="NC_021559.1"/>
</dbReference>
<accession>R9S770</accession>
<keyword evidence="2" id="KW-1185">Reference proteome</keyword>
<proteinExistence type="predicted"/>
<reference evidence="1 2" key="1">
    <citation type="submission" date="2010-10" db="EMBL/GenBank/DDBJ databases">
        <title>The Genome Sequence of Prochlorococcus phage P-SSM3.</title>
        <authorList>
            <consortium name="The Broad Institute Genome Sequencing Platform"/>
            <person name="Henn M.R."/>
            <person name="Sullivan M.S."/>
            <person name="Osburne M.S."/>
            <person name="Levin J."/>
            <person name="Malboeuf C."/>
            <person name="Casali M."/>
            <person name="Russ C."/>
            <person name="Lennon N."/>
            <person name="Chapman S.B."/>
            <person name="Erlich R."/>
            <person name="Young S.K."/>
            <person name="Yandava C."/>
            <person name="Zeng Q."/>
            <person name="Alvarado L."/>
            <person name="Anderson S."/>
            <person name="Berlin A."/>
            <person name="Chen Z."/>
            <person name="Freedman E."/>
            <person name="Gellesch M."/>
            <person name="Goldberg J."/>
            <person name="Green L."/>
            <person name="Griggs A."/>
            <person name="Gujja S."/>
            <person name="Heilman E.R."/>
            <person name="Heiman D."/>
            <person name="Hollinger A."/>
            <person name="Howarth C."/>
            <person name="Larson L."/>
            <person name="Mehta T."/>
            <person name="Pearson M."/>
            <person name="Roberts A."/>
            <person name="Ryan E."/>
            <person name="Saif S."/>
            <person name="Shea T."/>
            <person name="Shenoy N."/>
            <person name="Sisk P."/>
            <person name="Stolte C."/>
            <person name="Sykes S."/>
            <person name="White J."/>
            <person name="Yu Q."/>
            <person name="Coleman M.L."/>
            <person name="Huang K.H."/>
            <person name="Weigele P.R."/>
            <person name="DeFrancesco A.S."/>
            <person name="Kern S.E."/>
            <person name="Thompson L.R."/>
            <person name="Fu R."/>
            <person name="Hombeck B."/>
            <person name="Chisholm S.W."/>
            <person name="Haas B."/>
            <person name="Nusbaum C."/>
            <person name="Birren B."/>
        </authorList>
    </citation>
    <scope>NUCLEOTIDE SEQUENCE [LARGE SCALE GENOMIC DNA]</scope>
    <source>
        <strain evidence="1 2">P-SSM3</strain>
    </source>
</reference>
<organism evidence="1 2">
    <name type="scientific">Prochlorococcus phage P-SSM3</name>
    <dbReference type="NCBI Taxonomy" id="536453"/>
    <lineage>
        <taxon>Viruses</taxon>
        <taxon>Duplodnaviria</taxon>
        <taxon>Heunggongvirae</taxon>
        <taxon>Uroviricota</taxon>
        <taxon>Caudoviricetes</taxon>
        <taxon>Pantevenvirales</taxon>
        <taxon>Kyanoviridae</taxon>
        <taxon>Ronodorvirus</taxon>
        <taxon>Ronodorvirus pssm3</taxon>
    </lineage>
</organism>
<gene>
    <name evidence="1" type="ORF">PRAG_00203</name>
</gene>
<protein>
    <submittedName>
        <fullName evidence="1">Uncharacterized protein</fullName>
    </submittedName>
</protein>
<dbReference type="Proteomes" id="UP000201670">
    <property type="component" value="Segment"/>
</dbReference>
<evidence type="ECO:0000313" key="1">
    <source>
        <dbReference type="EMBL" id="AGN12140.1"/>
    </source>
</evidence>
<evidence type="ECO:0000313" key="2">
    <source>
        <dbReference type="Proteomes" id="UP000201670"/>
    </source>
</evidence>
<sequence length="55" mass="6750">MKESNDNKQSDITTKDEFMYAWITLKELIIILWEYMRGKHIREKYIKKPKEDNGE</sequence>
<dbReference type="KEGG" id="vg:15956884"/>
<dbReference type="GeneID" id="15956884"/>
<dbReference type="EMBL" id="HQ337021">
    <property type="protein sequence ID" value="AGN12140.1"/>
    <property type="molecule type" value="Genomic_DNA"/>
</dbReference>